<dbReference type="SUPFAM" id="SSF52540">
    <property type="entry name" value="P-loop containing nucleoside triphosphate hydrolases"/>
    <property type="match status" value="1"/>
</dbReference>
<dbReference type="Proteomes" id="UP000053523">
    <property type="component" value="Unassembled WGS sequence"/>
</dbReference>
<dbReference type="PANTHER" id="PTHR13696">
    <property type="entry name" value="P-LOOP CONTAINING NUCLEOSIDE TRIPHOSPHATE HYDROLASE"/>
    <property type="match status" value="1"/>
</dbReference>
<dbReference type="PANTHER" id="PTHR13696:SF99">
    <property type="entry name" value="COBYRINIC ACID AC-DIAMIDE SYNTHASE"/>
    <property type="match status" value="1"/>
</dbReference>
<dbReference type="Pfam" id="PF13614">
    <property type="entry name" value="AAA_31"/>
    <property type="match status" value="1"/>
</dbReference>
<proteinExistence type="predicted"/>
<evidence type="ECO:0000259" key="1">
    <source>
        <dbReference type="Pfam" id="PF13614"/>
    </source>
</evidence>
<organism evidence="2 3">
    <name type="scientific">Staphylococcus haemolyticus</name>
    <dbReference type="NCBI Taxonomy" id="1283"/>
    <lineage>
        <taxon>Bacteria</taxon>
        <taxon>Bacillati</taxon>
        <taxon>Bacillota</taxon>
        <taxon>Bacilli</taxon>
        <taxon>Bacillales</taxon>
        <taxon>Staphylococcaceae</taxon>
        <taxon>Staphylococcus</taxon>
    </lineage>
</organism>
<dbReference type="Gene3D" id="3.40.50.300">
    <property type="entry name" value="P-loop containing nucleotide triphosphate hydrolases"/>
    <property type="match status" value="1"/>
</dbReference>
<name>A0A2K0AX45_STAHA</name>
<dbReference type="InterPro" id="IPR050678">
    <property type="entry name" value="DNA_Partitioning_ATPase"/>
</dbReference>
<evidence type="ECO:0000313" key="3">
    <source>
        <dbReference type="Proteomes" id="UP000053523"/>
    </source>
</evidence>
<evidence type="ECO:0000313" key="2">
    <source>
        <dbReference type="EMBL" id="PNN29601.1"/>
    </source>
</evidence>
<dbReference type="InterPro" id="IPR025669">
    <property type="entry name" value="AAA_dom"/>
</dbReference>
<protein>
    <submittedName>
        <fullName evidence="2">ParA family protein</fullName>
    </submittedName>
</protein>
<dbReference type="InterPro" id="IPR027417">
    <property type="entry name" value="P-loop_NTPase"/>
</dbReference>
<dbReference type="CDD" id="cd02042">
    <property type="entry name" value="ParAB_family"/>
    <property type="match status" value="1"/>
</dbReference>
<dbReference type="EMBL" id="LORN02000007">
    <property type="protein sequence ID" value="PNN29601.1"/>
    <property type="molecule type" value="Genomic_DNA"/>
</dbReference>
<comment type="caution">
    <text evidence="2">The sequence shown here is derived from an EMBL/GenBank/DDBJ whole genome shotgun (WGS) entry which is preliminary data.</text>
</comment>
<feature type="domain" description="AAA" evidence="1">
    <location>
        <begin position="10"/>
        <end position="168"/>
    </location>
</feature>
<dbReference type="AlphaFoldDB" id="A0A2K0AX45"/>
<sequence length="282" mass="32781">MSNKKEKQVIVTINHQKGGTGKSTLTKNITNYLAYEKGKKVLNIDGDYSGYLSIAYYDVKDPQGTIGEVFKPENVGADSEMPNVKYHKIDDNISLVAYDSILNQRTNYLLGERNNRYVLIKWFLNDPVIKEFDYIIIDTHNDFGLFTQNAIAISDIVLAPIDPSEDEQETVQTRMDYEFNKLKKELINPFTDESYVKANMYLVGNKFMHNFGEHQKFLKQLQERDDYLTYFPHKALFAKAAKQNKPFEELMKNDGGNHKRFYEQYKIAMEAIYEKLKESGEK</sequence>
<gene>
    <name evidence="2" type="ORF">AL503_002140</name>
</gene>
<accession>A0A2K0AX45</accession>
<reference evidence="2 3" key="1">
    <citation type="submission" date="2017-12" db="EMBL/GenBank/DDBJ databases">
        <title>FDA dAtabase for Regulatory Grade micrObial Sequences (FDA-ARGOS): Supporting development and validation of Infectious Disease Dx tests.</title>
        <authorList>
            <person name="Hoffmann M."/>
            <person name="Allard M."/>
            <person name="Evans P."/>
            <person name="Brown E."/>
            <person name="Tallon L."/>
            <person name="Sadzewicz L."/>
            <person name="Sengamalay N."/>
            <person name="Ott S."/>
            <person name="Godinez A."/>
            <person name="Nagaraj S."/>
            <person name="Vavikolanu K."/>
            <person name="Aluvathingal J."/>
            <person name="Nadendla S."/>
            <person name="Sichtig H."/>
        </authorList>
    </citation>
    <scope>NUCLEOTIDE SEQUENCE [LARGE SCALE GENOMIC DNA]</scope>
    <source>
        <strain evidence="2 3">FDAARGOS_148</strain>
    </source>
</reference>